<reference evidence="3 4" key="1">
    <citation type="submission" date="2021-01" db="EMBL/GenBank/DDBJ databases">
        <title>Whole genome shotgun sequence of Asanoa siamensis NBRC 107932.</title>
        <authorList>
            <person name="Komaki H."/>
            <person name="Tamura T."/>
        </authorList>
    </citation>
    <scope>NUCLEOTIDE SEQUENCE [LARGE SCALE GENOMIC DNA]</scope>
    <source>
        <strain evidence="3 4">NBRC 107932</strain>
    </source>
</reference>
<dbReference type="SUPFAM" id="SSF63829">
    <property type="entry name" value="Calcium-dependent phosphotriesterase"/>
    <property type="match status" value="1"/>
</dbReference>
<dbReference type="Proteomes" id="UP000604117">
    <property type="component" value="Unassembled WGS sequence"/>
</dbReference>
<protein>
    <submittedName>
        <fullName evidence="3">Uncharacterized protein</fullName>
    </submittedName>
</protein>
<dbReference type="RefSeq" id="WP_203713221.1">
    <property type="nucleotide sequence ID" value="NZ_BONE01000020.1"/>
</dbReference>
<evidence type="ECO:0000256" key="2">
    <source>
        <dbReference type="SAM" id="Phobius"/>
    </source>
</evidence>
<keyword evidence="2" id="KW-0812">Transmembrane</keyword>
<feature type="transmembrane region" description="Helical" evidence="2">
    <location>
        <begin position="39"/>
        <end position="61"/>
    </location>
</feature>
<accession>A0ABQ4CPV7</accession>
<evidence type="ECO:0000256" key="1">
    <source>
        <dbReference type="SAM" id="MobiDB-lite"/>
    </source>
</evidence>
<organism evidence="3 4">
    <name type="scientific">Asanoa siamensis</name>
    <dbReference type="NCBI Taxonomy" id="926357"/>
    <lineage>
        <taxon>Bacteria</taxon>
        <taxon>Bacillati</taxon>
        <taxon>Actinomycetota</taxon>
        <taxon>Actinomycetes</taxon>
        <taxon>Micromonosporales</taxon>
        <taxon>Micromonosporaceae</taxon>
        <taxon>Asanoa</taxon>
    </lineage>
</organism>
<dbReference type="EMBL" id="BONE01000020">
    <property type="protein sequence ID" value="GIF73333.1"/>
    <property type="molecule type" value="Genomic_DNA"/>
</dbReference>
<sequence length="368" mass="38095">MKDLKQRLTALADDMGDTDVEPLRARVDRTARRIGRRRAAVATVAALALVGAVTVGGLRFLPRAQEAPQPATSTTPTPAVASATPTATPTAGGMPAVPPERWIAAYQTADAYAVREVSGRTSRELASRESNPRNGAPFAIVDLAAGGGGNVYVASCCEPVPGTVHKVVDGDTVAYSFGVRVDARGDLVAVTDALGAWMLHVDDPRSPGRALGEPVAQGGRIGASDAAVLPDGRVAVLINAAHFGIGADAPQLLLLSRDGARWQSRTMALERDYCAVVALAGGVGLVPARPGFHHAADLCVAERLDVRDLTTGDTRQVHLPGGPAAEVSTDDAGRYILATGTDGRLSWLTVDGRSGTLDAPGNVRAADW</sequence>
<evidence type="ECO:0000313" key="3">
    <source>
        <dbReference type="EMBL" id="GIF73333.1"/>
    </source>
</evidence>
<comment type="caution">
    <text evidence="3">The sequence shown here is derived from an EMBL/GenBank/DDBJ whole genome shotgun (WGS) entry which is preliminary data.</text>
</comment>
<keyword evidence="2" id="KW-1133">Transmembrane helix</keyword>
<gene>
    <name evidence="3" type="ORF">Asi02nite_28510</name>
</gene>
<evidence type="ECO:0000313" key="4">
    <source>
        <dbReference type="Proteomes" id="UP000604117"/>
    </source>
</evidence>
<proteinExistence type="predicted"/>
<name>A0ABQ4CPV7_9ACTN</name>
<keyword evidence="4" id="KW-1185">Reference proteome</keyword>
<keyword evidence="2" id="KW-0472">Membrane</keyword>
<feature type="region of interest" description="Disordered" evidence="1">
    <location>
        <begin position="66"/>
        <end position="94"/>
    </location>
</feature>